<feature type="compositionally biased region" description="Basic and acidic residues" evidence="4">
    <location>
        <begin position="671"/>
        <end position="681"/>
    </location>
</feature>
<evidence type="ECO:0000313" key="6">
    <source>
        <dbReference type="Proteomes" id="UP000694388"/>
    </source>
</evidence>
<proteinExistence type="inferred from homology"/>
<dbReference type="InterPro" id="IPR016024">
    <property type="entry name" value="ARM-type_fold"/>
</dbReference>
<dbReference type="SUPFAM" id="SSF48371">
    <property type="entry name" value="ARM repeat"/>
    <property type="match status" value="1"/>
</dbReference>
<keyword evidence="6" id="KW-1185">Reference proteome</keyword>
<comment type="similarity">
    <text evidence="2">Belongs to the NOC2 family.</text>
</comment>
<feature type="compositionally biased region" description="Acidic residues" evidence="4">
    <location>
        <begin position="142"/>
        <end position="155"/>
    </location>
</feature>
<dbReference type="GO" id="GO:0030690">
    <property type="term" value="C:Noc1p-Noc2p complex"/>
    <property type="evidence" value="ECO:0007669"/>
    <property type="project" value="TreeGrafter"/>
</dbReference>
<reference evidence="5" key="2">
    <citation type="submission" date="2025-09" db="UniProtKB">
        <authorList>
            <consortium name="Ensembl"/>
        </authorList>
    </citation>
    <scope>IDENTIFICATION</scope>
</reference>
<dbReference type="InterPro" id="IPR005343">
    <property type="entry name" value="Noc2"/>
</dbReference>
<keyword evidence="3" id="KW-0539">Nucleus</keyword>
<dbReference type="Ensembl" id="ENSEBUT00000009964.1">
    <property type="protein sequence ID" value="ENSEBUP00000009439.1"/>
    <property type="gene ID" value="ENSEBUG00000006083.1"/>
</dbReference>
<evidence type="ECO:0000313" key="5">
    <source>
        <dbReference type="Ensembl" id="ENSEBUP00000009439.1"/>
    </source>
</evidence>
<dbReference type="OMA" id="GCLRYYL"/>
<sequence>MAPTKKRLAELSVEEFFALEGSSNDEARVDGEEDVIPASRQRSRTFATKGLKNGRGILRKKKKKDGTKSSFTVPSKRQTKEKKDDEGEAHEHAKQLEQLKSTDPDFYNFLQKNDSTLLDFHPDEGAEDSDDSESGVHKPPEQLEEPSDSENDDKEEEKAKVSKKSQIIVTTTRVDRWRSAAMTGLTQALLHDVVGAFGAAVANTQVDKDAKLASRFKVEGSSVFNSIVLFCLRDLQPTLDALLRLKTNNHRTKLVLPSSTTRWKGVRQDVRTYLGNVLQLLAALSEDTVVCAILRHIRHLVPYFLCFPKISRQLLKHMVRVWSEGANTARVFAFLVLNRVCRERQDLHLASIIKMMYLGYVRNVKFTSPDSLPLIGFMQRSFAEVCGLNPNAAYPHSFLYIRQLAIHLRNATVVRKRENLQAVYNWQFVHCLGLWSRVLSTLYGQVVLQPLVYPLVQVICGTIRLIPTARYYPLRFHCVSALNLLTASTGVFIPTLPFLMEVFEDTDFNKRPSRISVRPINFAVTLKLSKTNLQEKAFLDGLLDQLYDLIMESLIPHAYSISFTELILPITIQLRRFLSGCKIGNYKKQVRQLLEKLQENSNFLSSKRSGRLGDSQSMDAWEEQMKTQKTPLMRYYEMWRKLRDHEIQLEIGGKERLDDRSIPSITRKPQKAGEKERKEFSELFESDDESDDDGLVPKDKGRKESDDEDELSDTSDGSLASKDDDGADEDDNEDVEEKEVLDVASKKAKAMIDREELAELLVGRGDNVENLTLSDDDEEL</sequence>
<feature type="region of interest" description="Disordered" evidence="4">
    <location>
        <begin position="117"/>
        <end position="164"/>
    </location>
</feature>
<dbReference type="PANTHER" id="PTHR12687:SF4">
    <property type="entry name" value="NUCLEOLAR COMPLEX PROTEIN 2 HOMOLOG"/>
    <property type="match status" value="1"/>
</dbReference>
<dbReference type="GO" id="GO:0042273">
    <property type="term" value="P:ribosomal large subunit biogenesis"/>
    <property type="evidence" value="ECO:0007669"/>
    <property type="project" value="TreeGrafter"/>
</dbReference>
<feature type="region of interest" description="Disordered" evidence="4">
    <location>
        <begin position="23"/>
        <end position="103"/>
    </location>
</feature>
<feature type="compositionally biased region" description="Acidic residues" evidence="4">
    <location>
        <begin position="682"/>
        <end position="694"/>
    </location>
</feature>
<feature type="compositionally biased region" description="Basic and acidic residues" evidence="4">
    <location>
        <begin position="81"/>
        <end position="103"/>
    </location>
</feature>
<evidence type="ECO:0000256" key="2">
    <source>
        <dbReference type="ARBA" id="ARBA00005907"/>
    </source>
</evidence>
<dbReference type="AlphaFoldDB" id="A0A8C4Q3I8"/>
<feature type="compositionally biased region" description="Basic and acidic residues" evidence="4">
    <location>
        <begin position="738"/>
        <end position="748"/>
    </location>
</feature>
<evidence type="ECO:0000256" key="3">
    <source>
        <dbReference type="ARBA" id="ARBA00023242"/>
    </source>
</evidence>
<evidence type="ECO:0000256" key="4">
    <source>
        <dbReference type="SAM" id="MobiDB-lite"/>
    </source>
</evidence>
<reference evidence="5" key="1">
    <citation type="submission" date="2025-08" db="UniProtKB">
        <authorList>
            <consortium name="Ensembl"/>
        </authorList>
    </citation>
    <scope>IDENTIFICATION</scope>
</reference>
<dbReference type="GO" id="GO:0005730">
    <property type="term" value="C:nucleolus"/>
    <property type="evidence" value="ECO:0007669"/>
    <property type="project" value="TreeGrafter"/>
</dbReference>
<dbReference type="GO" id="GO:0005654">
    <property type="term" value="C:nucleoplasm"/>
    <property type="evidence" value="ECO:0007669"/>
    <property type="project" value="TreeGrafter"/>
</dbReference>
<comment type="subcellular location">
    <subcellularLocation>
        <location evidence="1">Nucleus</location>
    </subcellularLocation>
</comment>
<name>A0A8C4Q3I8_EPTBU</name>
<feature type="region of interest" description="Disordered" evidence="4">
    <location>
        <begin position="660"/>
        <end position="748"/>
    </location>
</feature>
<dbReference type="GeneTree" id="ENSGT00390000010057"/>
<dbReference type="Proteomes" id="UP000694388">
    <property type="component" value="Unplaced"/>
</dbReference>
<dbReference type="PANTHER" id="PTHR12687">
    <property type="entry name" value="NUCLEOLAR COMPLEX 2 AND RAD4-RELATED"/>
    <property type="match status" value="1"/>
</dbReference>
<dbReference type="GO" id="GO:0003714">
    <property type="term" value="F:transcription corepressor activity"/>
    <property type="evidence" value="ECO:0007669"/>
    <property type="project" value="TreeGrafter"/>
</dbReference>
<feature type="compositionally biased region" description="Acidic residues" evidence="4">
    <location>
        <begin position="725"/>
        <end position="737"/>
    </location>
</feature>
<dbReference type="Pfam" id="PF03715">
    <property type="entry name" value="Noc2"/>
    <property type="match status" value="1"/>
</dbReference>
<dbReference type="GO" id="GO:0000122">
    <property type="term" value="P:negative regulation of transcription by RNA polymerase II"/>
    <property type="evidence" value="ECO:0007669"/>
    <property type="project" value="TreeGrafter"/>
</dbReference>
<dbReference type="GO" id="GO:0030691">
    <property type="term" value="C:Noc2p-Noc3p complex"/>
    <property type="evidence" value="ECO:0007669"/>
    <property type="project" value="TreeGrafter"/>
</dbReference>
<evidence type="ECO:0000256" key="1">
    <source>
        <dbReference type="ARBA" id="ARBA00004123"/>
    </source>
</evidence>
<feature type="compositionally biased region" description="Basic and acidic residues" evidence="4">
    <location>
        <begin position="695"/>
        <end position="705"/>
    </location>
</feature>
<dbReference type="GO" id="GO:0042393">
    <property type="term" value="F:histone binding"/>
    <property type="evidence" value="ECO:0007669"/>
    <property type="project" value="TreeGrafter"/>
</dbReference>
<accession>A0A8C4Q3I8</accession>
<protein>
    <submittedName>
        <fullName evidence="5">NOC2-like nucleolar associated transcriptional repressor</fullName>
    </submittedName>
</protein>
<feature type="region of interest" description="Disordered" evidence="4">
    <location>
        <begin position="605"/>
        <end position="624"/>
    </location>
</feature>
<organism evidence="5 6">
    <name type="scientific">Eptatretus burgeri</name>
    <name type="common">Inshore hagfish</name>
    <dbReference type="NCBI Taxonomy" id="7764"/>
    <lineage>
        <taxon>Eukaryota</taxon>
        <taxon>Metazoa</taxon>
        <taxon>Chordata</taxon>
        <taxon>Craniata</taxon>
        <taxon>Vertebrata</taxon>
        <taxon>Cyclostomata</taxon>
        <taxon>Myxini</taxon>
        <taxon>Myxiniformes</taxon>
        <taxon>Myxinidae</taxon>
        <taxon>Eptatretinae</taxon>
        <taxon>Eptatretus</taxon>
    </lineage>
</organism>